<evidence type="ECO:0000256" key="1">
    <source>
        <dbReference type="ARBA" id="ARBA00004572"/>
    </source>
</evidence>
<evidence type="ECO:0000256" key="5">
    <source>
        <dbReference type="ARBA" id="ARBA00022803"/>
    </source>
</evidence>
<evidence type="ECO:0000256" key="3">
    <source>
        <dbReference type="ARBA" id="ARBA00022737"/>
    </source>
</evidence>
<sequence length="569" mass="63815">MNGRSNVRWSKWFIIGGACIAGGAAVWWYIRKHSETTVKNSGLNASISSCSVLPLGVQSSQKMKDRGNEHFKNCSYNKAVEVFSEAIDLCPPEYKSHLAVCFQNRAAAYDRLGDSERSVLDCTKALELDPLYFKAVVRRARAYLCLNKSKEALDDFTFASLVNPEASISLKADVDKAIALSTSSIIERLKATREAIPIRDESILVWRGSFVNDPILKDLDSNFCLESPYDHALEAIRNGHYEEVIPLVKEDLLIHQSASNSNSVTCILRDYILQARFASMKENVALLKECLVAFNDKWDALNKEMRCNEINKRFRSMFYIFTAALKMFQRSNDVRNELDLAIETDPKNVDIYLSAALLLSENQLQDAIEYLDQLYEIDPAHHLVRHLRAYCEMALKASIGDVGGAMACMAKVDQLLQLNQNTDPVLYLITGRLYYAAQNKDLAKASFKKAAEGIRDHPAPLFYLAMVEAEEMEGSPDQMKVLESKMKMILEKEKANPDALAILAKIAFKRQEFGEALRLYEQCIEICPFHANEASLLLAVTDYVQIRSLQNAVETLQCVTAPIAGAISG</sequence>
<dbReference type="GO" id="GO:0045039">
    <property type="term" value="P:protein insertion into mitochondrial inner membrane"/>
    <property type="evidence" value="ECO:0007669"/>
    <property type="project" value="TreeGrafter"/>
</dbReference>
<dbReference type="Pfam" id="PF13181">
    <property type="entry name" value="TPR_8"/>
    <property type="match status" value="1"/>
</dbReference>
<evidence type="ECO:0000256" key="8">
    <source>
        <dbReference type="ARBA" id="ARBA00023136"/>
    </source>
</evidence>
<dbReference type="Proteomes" id="UP000276776">
    <property type="component" value="Unassembled WGS sequence"/>
</dbReference>
<dbReference type="Gene3D" id="1.25.40.10">
    <property type="entry name" value="Tetratricopeptide repeat domain"/>
    <property type="match status" value="2"/>
</dbReference>
<dbReference type="WBParaSite" id="TCLT_0000637801-mRNA-1">
    <property type="protein sequence ID" value="TCLT_0000637801-mRNA-1"/>
    <property type="gene ID" value="TCLT_0000637801"/>
</dbReference>
<keyword evidence="5 10" id="KW-0802">TPR repeat</keyword>
<keyword evidence="2 11" id="KW-0812">Transmembrane</keyword>
<dbReference type="OMA" id="NKRFRSM"/>
<dbReference type="InterPro" id="IPR019734">
    <property type="entry name" value="TPR_rpt"/>
</dbReference>
<dbReference type="PANTHER" id="PTHR46208">
    <property type="entry name" value="MITOCHONDRIAL IMPORT RECEPTOR SUBUNIT TOM70"/>
    <property type="match status" value="1"/>
</dbReference>
<keyword evidence="8 11" id="KW-0472">Membrane</keyword>
<dbReference type="InterPro" id="IPR011990">
    <property type="entry name" value="TPR-like_helical_dom_sf"/>
</dbReference>
<evidence type="ECO:0000256" key="10">
    <source>
        <dbReference type="PROSITE-ProRule" id="PRU00339"/>
    </source>
</evidence>
<keyword evidence="4" id="KW-1000">Mitochondrion outer membrane</keyword>
<name>A0A158RC42_THECL</name>
<feature type="repeat" description="TPR" evidence="10">
    <location>
        <begin position="60"/>
        <end position="93"/>
    </location>
</feature>
<dbReference type="GO" id="GO:0030943">
    <property type="term" value="F:mitochondrion targeting sequence binding"/>
    <property type="evidence" value="ECO:0007669"/>
    <property type="project" value="TreeGrafter"/>
</dbReference>
<evidence type="ECO:0000256" key="6">
    <source>
        <dbReference type="ARBA" id="ARBA00022989"/>
    </source>
</evidence>
<gene>
    <name evidence="12" type="ORF">TCLT_LOCUS6367</name>
</gene>
<keyword evidence="13" id="KW-1185">Reference proteome</keyword>
<dbReference type="OrthoDB" id="245563at2759"/>
<dbReference type="STRING" id="103827.A0A158RC42"/>
<comment type="subcellular location">
    <subcellularLocation>
        <location evidence="1">Mitochondrion outer membrane</location>
        <topology evidence="1">Single-pass membrane protein</topology>
    </subcellularLocation>
</comment>
<proteinExistence type="inferred from homology"/>
<evidence type="ECO:0000256" key="2">
    <source>
        <dbReference type="ARBA" id="ARBA00022692"/>
    </source>
</evidence>
<feature type="transmembrane region" description="Helical" evidence="11">
    <location>
        <begin position="12"/>
        <end position="30"/>
    </location>
</feature>
<dbReference type="EMBL" id="UYYF01004409">
    <property type="protein sequence ID" value="VDN03711.1"/>
    <property type="molecule type" value="Genomic_DNA"/>
</dbReference>
<protein>
    <submittedName>
        <fullName evidence="14">Mitochondrial import receptor subunit TOM70</fullName>
    </submittedName>
</protein>
<comment type="similarity">
    <text evidence="9">Belongs to the Tom70 family.</text>
</comment>
<keyword evidence="3" id="KW-0677">Repeat</keyword>
<keyword evidence="7" id="KW-0496">Mitochondrion</keyword>
<reference evidence="12 13" key="2">
    <citation type="submission" date="2018-11" db="EMBL/GenBank/DDBJ databases">
        <authorList>
            <consortium name="Pathogen Informatics"/>
        </authorList>
    </citation>
    <scope>NUCLEOTIDE SEQUENCE [LARGE SCALE GENOMIC DNA]</scope>
</reference>
<evidence type="ECO:0000313" key="14">
    <source>
        <dbReference type="WBParaSite" id="TCLT_0000637801-mRNA-1"/>
    </source>
</evidence>
<dbReference type="GO" id="GO:0008320">
    <property type="term" value="F:protein transmembrane transporter activity"/>
    <property type="evidence" value="ECO:0007669"/>
    <property type="project" value="TreeGrafter"/>
</dbReference>
<reference evidence="14" key="1">
    <citation type="submission" date="2016-04" db="UniProtKB">
        <authorList>
            <consortium name="WormBaseParasite"/>
        </authorList>
    </citation>
    <scope>IDENTIFICATION</scope>
</reference>
<accession>A0A158RC42</accession>
<evidence type="ECO:0000256" key="9">
    <source>
        <dbReference type="ARBA" id="ARBA00038030"/>
    </source>
</evidence>
<feature type="repeat" description="TPR" evidence="10">
    <location>
        <begin position="497"/>
        <end position="530"/>
    </location>
</feature>
<evidence type="ECO:0000256" key="4">
    <source>
        <dbReference type="ARBA" id="ARBA00022787"/>
    </source>
</evidence>
<dbReference type="GO" id="GO:0030150">
    <property type="term" value="P:protein import into mitochondrial matrix"/>
    <property type="evidence" value="ECO:0007669"/>
    <property type="project" value="TreeGrafter"/>
</dbReference>
<evidence type="ECO:0000256" key="7">
    <source>
        <dbReference type="ARBA" id="ARBA00023128"/>
    </source>
</evidence>
<evidence type="ECO:0000313" key="13">
    <source>
        <dbReference type="Proteomes" id="UP000276776"/>
    </source>
</evidence>
<organism evidence="14">
    <name type="scientific">Thelazia callipaeda</name>
    <name type="common">Oriental eyeworm</name>
    <name type="synonym">Parasitic nematode</name>
    <dbReference type="NCBI Taxonomy" id="103827"/>
    <lineage>
        <taxon>Eukaryota</taxon>
        <taxon>Metazoa</taxon>
        <taxon>Ecdysozoa</taxon>
        <taxon>Nematoda</taxon>
        <taxon>Chromadorea</taxon>
        <taxon>Rhabditida</taxon>
        <taxon>Spirurina</taxon>
        <taxon>Spiruromorpha</taxon>
        <taxon>Thelazioidea</taxon>
        <taxon>Thelaziidae</taxon>
        <taxon>Thelazia</taxon>
    </lineage>
</organism>
<dbReference type="AlphaFoldDB" id="A0A158RC42"/>
<evidence type="ECO:0000313" key="12">
    <source>
        <dbReference type="EMBL" id="VDN03711.1"/>
    </source>
</evidence>
<dbReference type="SUPFAM" id="SSF48452">
    <property type="entry name" value="TPR-like"/>
    <property type="match status" value="2"/>
</dbReference>
<evidence type="ECO:0000256" key="11">
    <source>
        <dbReference type="SAM" id="Phobius"/>
    </source>
</evidence>
<dbReference type="GO" id="GO:0005741">
    <property type="term" value="C:mitochondrial outer membrane"/>
    <property type="evidence" value="ECO:0007669"/>
    <property type="project" value="UniProtKB-SubCell"/>
</dbReference>
<dbReference type="PANTHER" id="PTHR46208:SF1">
    <property type="entry name" value="MITOCHONDRIAL IMPORT RECEPTOR SUBUNIT TOM70"/>
    <property type="match status" value="1"/>
</dbReference>
<keyword evidence="6 11" id="KW-1133">Transmembrane helix</keyword>
<dbReference type="PROSITE" id="PS50005">
    <property type="entry name" value="TPR"/>
    <property type="match status" value="2"/>
</dbReference>
<dbReference type="SMART" id="SM00028">
    <property type="entry name" value="TPR"/>
    <property type="match status" value="6"/>
</dbReference>